<accession>A0ABY8R7Q1</accession>
<proteinExistence type="predicted"/>
<reference evidence="2 3" key="1">
    <citation type="submission" date="2023-04" db="EMBL/GenBank/DDBJ databases">
        <title>Bacteria Genome Submission.</title>
        <authorList>
            <person name="Isaac P."/>
        </authorList>
    </citation>
    <scope>NUCLEOTIDE SEQUENCE [LARGE SCALE GENOMIC DNA]</scope>
    <source>
        <strain evidence="2 3">SampleS7P1</strain>
    </source>
</reference>
<gene>
    <name evidence="2" type="ORF">QJS64_09115</name>
</gene>
<protein>
    <recommendedName>
        <fullName evidence="1">EAL domain-containing protein</fullName>
    </recommendedName>
</protein>
<evidence type="ECO:0000313" key="3">
    <source>
        <dbReference type="Proteomes" id="UP001239169"/>
    </source>
</evidence>
<dbReference type="EMBL" id="CP124685">
    <property type="protein sequence ID" value="WGX77108.1"/>
    <property type="molecule type" value="Genomic_DNA"/>
</dbReference>
<feature type="domain" description="EAL" evidence="1">
    <location>
        <begin position="1"/>
        <end position="63"/>
    </location>
</feature>
<keyword evidence="3" id="KW-1185">Reference proteome</keyword>
<evidence type="ECO:0000259" key="1">
    <source>
        <dbReference type="PROSITE" id="PS50883"/>
    </source>
</evidence>
<sequence length="63" mass="7625">MPNIIIEEINKCDMMEEVSVWILKKIVEDFKRLKNVENINEKFYISINLSLKEIESIYYSRNI</sequence>
<evidence type="ECO:0000313" key="2">
    <source>
        <dbReference type="EMBL" id="WGX77108.1"/>
    </source>
</evidence>
<dbReference type="PROSITE" id="PS50883">
    <property type="entry name" value="EAL"/>
    <property type="match status" value="1"/>
</dbReference>
<dbReference type="InterPro" id="IPR001633">
    <property type="entry name" value="EAL_dom"/>
</dbReference>
<dbReference type="Proteomes" id="UP001239169">
    <property type="component" value="Chromosome"/>
</dbReference>
<organism evidence="2 3">
    <name type="scientific">Paraclostridium bifermentans</name>
    <name type="common">Clostridium bifermentans</name>
    <dbReference type="NCBI Taxonomy" id="1490"/>
    <lineage>
        <taxon>Bacteria</taxon>
        <taxon>Bacillati</taxon>
        <taxon>Bacillota</taxon>
        <taxon>Clostridia</taxon>
        <taxon>Peptostreptococcales</taxon>
        <taxon>Peptostreptococcaceae</taxon>
        <taxon>Paraclostridium</taxon>
    </lineage>
</organism>
<name>A0ABY8R7Q1_PARBF</name>